<dbReference type="InterPro" id="IPR036388">
    <property type="entry name" value="WH-like_DNA-bd_sf"/>
</dbReference>
<dbReference type="PANTHER" id="PTHR30346">
    <property type="entry name" value="TRANSCRIPTIONAL DUAL REGULATOR HCAR-RELATED"/>
    <property type="match status" value="1"/>
</dbReference>
<dbReference type="Gene3D" id="1.10.10.10">
    <property type="entry name" value="Winged helix-like DNA-binding domain superfamily/Winged helix DNA-binding domain"/>
    <property type="match status" value="1"/>
</dbReference>
<gene>
    <name evidence="6" type="ORF">SAMN05444320_11554</name>
</gene>
<dbReference type="GO" id="GO:0032993">
    <property type="term" value="C:protein-DNA complex"/>
    <property type="evidence" value="ECO:0007669"/>
    <property type="project" value="TreeGrafter"/>
</dbReference>
<dbReference type="Gene3D" id="3.40.190.10">
    <property type="entry name" value="Periplasmic binding protein-like II"/>
    <property type="match status" value="2"/>
</dbReference>
<evidence type="ECO:0000259" key="5">
    <source>
        <dbReference type="PROSITE" id="PS50931"/>
    </source>
</evidence>
<organism evidence="6 7">
    <name type="scientific">Streptoalloteichus hindustanus</name>
    <dbReference type="NCBI Taxonomy" id="2017"/>
    <lineage>
        <taxon>Bacteria</taxon>
        <taxon>Bacillati</taxon>
        <taxon>Actinomycetota</taxon>
        <taxon>Actinomycetes</taxon>
        <taxon>Pseudonocardiales</taxon>
        <taxon>Pseudonocardiaceae</taxon>
        <taxon>Streptoalloteichus</taxon>
    </lineage>
</organism>
<evidence type="ECO:0000256" key="1">
    <source>
        <dbReference type="ARBA" id="ARBA00009437"/>
    </source>
</evidence>
<dbReference type="InterPro" id="IPR005119">
    <property type="entry name" value="LysR_subst-bd"/>
</dbReference>
<sequence>MIELGRLRALHAVAAYGTVTEAARVLCCTPSAVSQQLTKLERETRSRLVERDGRRLRLTDAGQVLADHAARVLDAVERAEVALEAAQQDVVGEVRVASFATGARALFPTVLPDLAARHPELRVRVVEMDPYPALDDLVRGGVDLVVAHDWRGMRLHWPSTAARRPLGPDTVDLVVPAAHPLAARPVVPTAELHGLEWVAQPPGTICHDLLFSLVSDPVIRCYGEYELQLALVAVGIGVAMVPRLARPTLPAGTVAVPLEPAPTREVALAWRESSAGRPSVRAVADAIERAWSRTAG</sequence>
<dbReference type="GO" id="GO:0003700">
    <property type="term" value="F:DNA-binding transcription factor activity"/>
    <property type="evidence" value="ECO:0007669"/>
    <property type="project" value="InterPro"/>
</dbReference>
<dbReference type="GO" id="GO:0003677">
    <property type="term" value="F:DNA binding"/>
    <property type="evidence" value="ECO:0007669"/>
    <property type="project" value="UniProtKB-KW"/>
</dbReference>
<proteinExistence type="inferred from homology"/>
<evidence type="ECO:0000313" key="6">
    <source>
        <dbReference type="EMBL" id="SHG86462.1"/>
    </source>
</evidence>
<dbReference type="SUPFAM" id="SSF46785">
    <property type="entry name" value="Winged helix' DNA-binding domain"/>
    <property type="match status" value="1"/>
</dbReference>
<dbReference type="AlphaFoldDB" id="A0A1M5NAH9"/>
<comment type="similarity">
    <text evidence="1">Belongs to the LysR transcriptional regulatory family.</text>
</comment>
<evidence type="ECO:0000256" key="2">
    <source>
        <dbReference type="ARBA" id="ARBA00023015"/>
    </source>
</evidence>
<evidence type="ECO:0000256" key="3">
    <source>
        <dbReference type="ARBA" id="ARBA00023125"/>
    </source>
</evidence>
<keyword evidence="2" id="KW-0805">Transcription regulation</keyword>
<dbReference type="SUPFAM" id="SSF53850">
    <property type="entry name" value="Periplasmic binding protein-like II"/>
    <property type="match status" value="1"/>
</dbReference>
<dbReference type="CDD" id="cd08423">
    <property type="entry name" value="PBP2_LTTR_like_6"/>
    <property type="match status" value="1"/>
</dbReference>
<keyword evidence="3 6" id="KW-0238">DNA-binding</keyword>
<dbReference type="EMBL" id="FQVN01000015">
    <property type="protein sequence ID" value="SHG86462.1"/>
    <property type="molecule type" value="Genomic_DNA"/>
</dbReference>
<name>A0A1M5NAH9_STRHI</name>
<dbReference type="PROSITE" id="PS50931">
    <property type="entry name" value="HTH_LYSR"/>
    <property type="match status" value="1"/>
</dbReference>
<feature type="domain" description="HTH lysR-type" evidence="5">
    <location>
        <begin position="2"/>
        <end position="59"/>
    </location>
</feature>
<reference evidence="6 7" key="1">
    <citation type="submission" date="2016-11" db="EMBL/GenBank/DDBJ databases">
        <authorList>
            <person name="Jaros S."/>
            <person name="Januszkiewicz K."/>
            <person name="Wedrychowicz H."/>
        </authorList>
    </citation>
    <scope>NUCLEOTIDE SEQUENCE [LARGE SCALE GENOMIC DNA]</scope>
    <source>
        <strain evidence="6 7">DSM 44523</strain>
    </source>
</reference>
<accession>A0A1M5NAH9</accession>
<dbReference type="InterPro" id="IPR036390">
    <property type="entry name" value="WH_DNA-bd_sf"/>
</dbReference>
<protein>
    <submittedName>
        <fullName evidence="6">DNA-binding transcriptional regulator, LysR family</fullName>
    </submittedName>
</protein>
<dbReference type="Pfam" id="PF00126">
    <property type="entry name" value="HTH_1"/>
    <property type="match status" value="1"/>
</dbReference>
<keyword evidence="4" id="KW-0804">Transcription</keyword>
<dbReference type="Proteomes" id="UP000184501">
    <property type="component" value="Unassembled WGS sequence"/>
</dbReference>
<dbReference type="STRING" id="2017.SAMN05444320_11554"/>
<dbReference type="PANTHER" id="PTHR30346:SF29">
    <property type="entry name" value="LYSR SUBSTRATE-BINDING"/>
    <property type="match status" value="1"/>
</dbReference>
<evidence type="ECO:0000256" key="4">
    <source>
        <dbReference type="ARBA" id="ARBA00023163"/>
    </source>
</evidence>
<dbReference type="RefSeq" id="WP_073489591.1">
    <property type="nucleotide sequence ID" value="NZ_FQVN01000015.1"/>
</dbReference>
<dbReference type="Pfam" id="PF03466">
    <property type="entry name" value="LysR_substrate"/>
    <property type="match status" value="1"/>
</dbReference>
<dbReference type="OrthoDB" id="4131546at2"/>
<evidence type="ECO:0000313" key="7">
    <source>
        <dbReference type="Proteomes" id="UP000184501"/>
    </source>
</evidence>
<dbReference type="InterPro" id="IPR000847">
    <property type="entry name" value="LysR_HTH_N"/>
</dbReference>
<keyword evidence="7" id="KW-1185">Reference proteome</keyword>